<evidence type="ECO:0000256" key="5">
    <source>
        <dbReference type="SAM" id="MobiDB-lite"/>
    </source>
</evidence>
<dbReference type="InterPro" id="IPR036271">
    <property type="entry name" value="Tet_transcr_reg_TetR-rel_C_sf"/>
</dbReference>
<dbReference type="Proteomes" id="UP001589709">
    <property type="component" value="Unassembled WGS sequence"/>
</dbReference>
<evidence type="ECO:0000259" key="6">
    <source>
        <dbReference type="PROSITE" id="PS50977"/>
    </source>
</evidence>
<keyword evidence="1" id="KW-0805">Transcription regulation</keyword>
<proteinExistence type="predicted"/>
<protein>
    <submittedName>
        <fullName evidence="7">TetR/AcrR family transcriptional regulator</fullName>
    </submittedName>
</protein>
<evidence type="ECO:0000256" key="4">
    <source>
        <dbReference type="PROSITE-ProRule" id="PRU00335"/>
    </source>
</evidence>
<keyword evidence="8" id="KW-1185">Reference proteome</keyword>
<evidence type="ECO:0000256" key="1">
    <source>
        <dbReference type="ARBA" id="ARBA00023015"/>
    </source>
</evidence>
<dbReference type="Gene3D" id="1.10.357.10">
    <property type="entry name" value="Tetracycline Repressor, domain 2"/>
    <property type="match status" value="1"/>
</dbReference>
<dbReference type="PANTHER" id="PTHR30055:SF234">
    <property type="entry name" value="HTH-TYPE TRANSCRIPTIONAL REGULATOR BETI"/>
    <property type="match status" value="1"/>
</dbReference>
<evidence type="ECO:0000313" key="8">
    <source>
        <dbReference type="Proteomes" id="UP001589709"/>
    </source>
</evidence>
<name>A0ABV5MZI6_9ACTN</name>
<comment type="caution">
    <text evidence="7">The sequence shown here is derived from an EMBL/GenBank/DDBJ whole genome shotgun (WGS) entry which is preliminary data.</text>
</comment>
<dbReference type="EMBL" id="JBHMCY010000018">
    <property type="protein sequence ID" value="MFB9463438.1"/>
    <property type="molecule type" value="Genomic_DNA"/>
</dbReference>
<dbReference type="SUPFAM" id="SSF46689">
    <property type="entry name" value="Homeodomain-like"/>
    <property type="match status" value="1"/>
</dbReference>
<dbReference type="Pfam" id="PF21597">
    <property type="entry name" value="TetR_C_43"/>
    <property type="match status" value="1"/>
</dbReference>
<evidence type="ECO:0000256" key="3">
    <source>
        <dbReference type="ARBA" id="ARBA00023163"/>
    </source>
</evidence>
<dbReference type="RefSeq" id="WP_381345596.1">
    <property type="nucleotide sequence ID" value="NZ_JBHMCY010000018.1"/>
</dbReference>
<keyword evidence="2 4" id="KW-0238">DNA-binding</keyword>
<feature type="region of interest" description="Disordered" evidence="5">
    <location>
        <begin position="1"/>
        <end position="22"/>
    </location>
</feature>
<dbReference type="InterPro" id="IPR009057">
    <property type="entry name" value="Homeodomain-like_sf"/>
</dbReference>
<gene>
    <name evidence="7" type="ORF">ACFF45_12130</name>
</gene>
<dbReference type="PROSITE" id="PS50977">
    <property type="entry name" value="HTH_TETR_2"/>
    <property type="match status" value="1"/>
</dbReference>
<sequence>MSPSTPTPPGDAAGGDAGTGRPIRAHARRNREKLIAAARAAFAAADDTVPLEGIARDAGVGIGTLYRHFPTREALVEAVYGAELDDIVGSVPALLDQLPPDAALRTWMNRYAAFISAKRGMFDILRAGWASGRIATPTTRARITAAIAAIIGKGADAGSLRADVDPDDVTTMLLGIFLSTTAGNTPEQTGRLLDLVVDALRPKGEASGLAGPSHPGRGAVSPLTAGAREAVISSTNKL</sequence>
<dbReference type="InterPro" id="IPR001647">
    <property type="entry name" value="HTH_TetR"/>
</dbReference>
<feature type="DNA-binding region" description="H-T-H motif" evidence="4">
    <location>
        <begin position="50"/>
        <end position="69"/>
    </location>
</feature>
<dbReference type="InterPro" id="IPR049445">
    <property type="entry name" value="TetR_SbtR-like_C"/>
</dbReference>
<evidence type="ECO:0000313" key="7">
    <source>
        <dbReference type="EMBL" id="MFB9463438.1"/>
    </source>
</evidence>
<keyword evidence="3" id="KW-0804">Transcription</keyword>
<evidence type="ECO:0000256" key="2">
    <source>
        <dbReference type="ARBA" id="ARBA00023125"/>
    </source>
</evidence>
<dbReference type="Pfam" id="PF00440">
    <property type="entry name" value="TetR_N"/>
    <property type="match status" value="1"/>
</dbReference>
<organism evidence="7 8">
    <name type="scientific">Streptomyces cinereospinus</name>
    <dbReference type="NCBI Taxonomy" id="285561"/>
    <lineage>
        <taxon>Bacteria</taxon>
        <taxon>Bacillati</taxon>
        <taxon>Actinomycetota</taxon>
        <taxon>Actinomycetes</taxon>
        <taxon>Kitasatosporales</taxon>
        <taxon>Streptomycetaceae</taxon>
        <taxon>Streptomyces</taxon>
    </lineage>
</organism>
<feature type="domain" description="HTH tetR-type" evidence="6">
    <location>
        <begin position="28"/>
        <end position="87"/>
    </location>
</feature>
<dbReference type="SUPFAM" id="SSF48498">
    <property type="entry name" value="Tetracyclin repressor-like, C-terminal domain"/>
    <property type="match status" value="1"/>
</dbReference>
<dbReference type="InterPro" id="IPR050109">
    <property type="entry name" value="HTH-type_TetR-like_transc_reg"/>
</dbReference>
<accession>A0ABV5MZI6</accession>
<reference evidence="7 8" key="1">
    <citation type="submission" date="2024-09" db="EMBL/GenBank/DDBJ databases">
        <authorList>
            <person name="Sun Q."/>
            <person name="Mori K."/>
        </authorList>
    </citation>
    <scope>NUCLEOTIDE SEQUENCE [LARGE SCALE GENOMIC DNA]</scope>
    <source>
        <strain evidence="7 8">JCM 6917</strain>
    </source>
</reference>
<dbReference type="PANTHER" id="PTHR30055">
    <property type="entry name" value="HTH-TYPE TRANSCRIPTIONAL REGULATOR RUTR"/>
    <property type="match status" value="1"/>
</dbReference>